<gene>
    <name evidence="6" type="ORF">ABID49_001621</name>
</gene>
<dbReference type="InterPro" id="IPR007214">
    <property type="entry name" value="YbaK/aa-tRNA-synth-assoc-dom"/>
</dbReference>
<organism evidence="6 7">
    <name type="scientific">Bhargavaea ullalensis</name>
    <dbReference type="NCBI Taxonomy" id="1265685"/>
    <lineage>
        <taxon>Bacteria</taxon>
        <taxon>Bacillati</taxon>
        <taxon>Bacillota</taxon>
        <taxon>Bacilli</taxon>
        <taxon>Bacillales</taxon>
        <taxon>Caryophanaceae</taxon>
        <taxon>Bhargavaea</taxon>
    </lineage>
</organism>
<comment type="caution">
    <text evidence="6">The sequence shown here is derived from an EMBL/GenBank/DDBJ whole genome shotgun (WGS) entry which is preliminary data.</text>
</comment>
<dbReference type="Pfam" id="PF04073">
    <property type="entry name" value="tRNA_edit"/>
    <property type="match status" value="1"/>
</dbReference>
<feature type="domain" description="YbaK/aminoacyl-tRNA synthetase-associated" evidence="5">
    <location>
        <begin position="40"/>
        <end position="149"/>
    </location>
</feature>
<dbReference type="CDD" id="cd00002">
    <property type="entry name" value="YbaK_deacylase"/>
    <property type="match status" value="1"/>
</dbReference>
<dbReference type="EMBL" id="JBEPLW010000011">
    <property type="protein sequence ID" value="MET3575715.1"/>
    <property type="molecule type" value="Genomic_DNA"/>
</dbReference>
<keyword evidence="7" id="KW-1185">Reference proteome</keyword>
<dbReference type="PANTHER" id="PTHR30411:SF0">
    <property type="entry name" value="CYS-TRNA(PRO)_CYS-TRNA(CYS) DEACYLASE YBAK"/>
    <property type="match status" value="1"/>
</dbReference>
<accession>A0ABV2GBQ4</accession>
<dbReference type="PIRSF" id="PIRSF006181">
    <property type="entry name" value="EbsC_YbaK"/>
    <property type="match status" value="1"/>
</dbReference>
<keyword evidence="2 4" id="KW-0648">Protein biosynthesis</keyword>
<dbReference type="GO" id="GO:0016787">
    <property type="term" value="F:hydrolase activity"/>
    <property type="evidence" value="ECO:0007669"/>
    <property type="project" value="UniProtKB-KW"/>
</dbReference>
<sequence length="162" mass="17536">MGKKDKVHKTNAARQLDRMKADYELIEYAVDDGLNDGVSVAQKTDQDPHVVYKTLVSTAGTGKYFVFVIPVEKELDLKKAAKAAGEKKIDMLHLKDLTDVTGYVRGGCSPLGMKKAFPTYIDESGEGLPKIVVSAGKRGLQMKLDPKVLAAAADAIFAPLVK</sequence>
<evidence type="ECO:0000313" key="7">
    <source>
        <dbReference type="Proteomes" id="UP001549099"/>
    </source>
</evidence>
<keyword evidence="6" id="KW-0378">Hydrolase</keyword>
<dbReference type="InterPro" id="IPR036754">
    <property type="entry name" value="YbaK/aa-tRNA-synt-asso_dom_sf"/>
</dbReference>
<dbReference type="PANTHER" id="PTHR30411">
    <property type="entry name" value="CYTOPLASMIC PROTEIN"/>
    <property type="match status" value="1"/>
</dbReference>
<protein>
    <recommendedName>
        <fullName evidence="4">Cys-tRNA(Pro)/Cys-tRNA(Cys) deacylase</fullName>
        <ecNumber evidence="4">4.2.-.-</ecNumber>
    </recommendedName>
</protein>
<evidence type="ECO:0000256" key="3">
    <source>
        <dbReference type="ARBA" id="ARBA00023239"/>
    </source>
</evidence>
<dbReference type="InterPro" id="IPR004369">
    <property type="entry name" value="Prolyl-tRNA_editing_YbaK/EbsC"/>
</dbReference>
<proteinExistence type="inferred from homology"/>
<reference evidence="6 7" key="1">
    <citation type="submission" date="2024-06" db="EMBL/GenBank/DDBJ databases">
        <title>Genomic Encyclopedia of Type Strains, Phase IV (KMG-IV): sequencing the most valuable type-strain genomes for metagenomic binning, comparative biology and taxonomic classification.</title>
        <authorList>
            <person name="Goeker M."/>
        </authorList>
    </citation>
    <scope>NUCLEOTIDE SEQUENCE [LARGE SCALE GENOMIC DNA]</scope>
    <source>
        <strain evidence="6 7">DSM 26128</strain>
    </source>
</reference>
<comment type="similarity">
    <text evidence="1 4">Belongs to the prolyl-tRNA editing family. YbaK/EbsC subfamily.</text>
</comment>
<dbReference type="RefSeq" id="WP_354197117.1">
    <property type="nucleotide sequence ID" value="NZ_JBEPLW010000011.1"/>
</dbReference>
<keyword evidence="3 4" id="KW-0456">Lyase</keyword>
<dbReference type="Gene3D" id="3.90.960.10">
    <property type="entry name" value="YbaK/aminoacyl-tRNA synthetase-associated domain"/>
    <property type="match status" value="1"/>
</dbReference>
<dbReference type="Proteomes" id="UP001549099">
    <property type="component" value="Unassembled WGS sequence"/>
</dbReference>
<evidence type="ECO:0000313" key="6">
    <source>
        <dbReference type="EMBL" id="MET3575715.1"/>
    </source>
</evidence>
<evidence type="ECO:0000259" key="5">
    <source>
        <dbReference type="Pfam" id="PF04073"/>
    </source>
</evidence>
<evidence type="ECO:0000256" key="4">
    <source>
        <dbReference type="PIRNR" id="PIRNR006181"/>
    </source>
</evidence>
<dbReference type="EC" id="4.2.-.-" evidence="4"/>
<evidence type="ECO:0000256" key="2">
    <source>
        <dbReference type="ARBA" id="ARBA00022917"/>
    </source>
</evidence>
<evidence type="ECO:0000256" key="1">
    <source>
        <dbReference type="ARBA" id="ARBA00009798"/>
    </source>
</evidence>
<dbReference type="NCBIfam" id="TIGR00011">
    <property type="entry name" value="YbaK_EbsC"/>
    <property type="match status" value="1"/>
</dbReference>
<dbReference type="SUPFAM" id="SSF55826">
    <property type="entry name" value="YbaK/ProRS associated domain"/>
    <property type="match status" value="1"/>
</dbReference>
<name>A0ABV2GBQ4_9BACL</name>